<name>A0A557SUS6_9ARCH</name>
<evidence type="ECO:0000313" key="3">
    <source>
        <dbReference type="Proteomes" id="UP000315289"/>
    </source>
</evidence>
<dbReference type="EMBL" id="VOAH01000008">
    <property type="protein sequence ID" value="TVP40364.1"/>
    <property type="molecule type" value="Genomic_DNA"/>
</dbReference>
<evidence type="ECO:0000259" key="1">
    <source>
        <dbReference type="Pfam" id="PF00156"/>
    </source>
</evidence>
<keyword evidence="3" id="KW-1185">Reference proteome</keyword>
<dbReference type="AlphaFoldDB" id="A0A557SUS6"/>
<dbReference type="Gene3D" id="3.30.1310.20">
    <property type="entry name" value="PRTase-like"/>
    <property type="match status" value="1"/>
</dbReference>
<evidence type="ECO:0000313" key="2">
    <source>
        <dbReference type="EMBL" id="TVP40364.1"/>
    </source>
</evidence>
<reference evidence="2 3" key="1">
    <citation type="journal article" date="2019" name="Front. Microbiol.">
        <title>Ammonia Oxidation by the Arctic Terrestrial Thaumarchaeote Candidatus Nitrosocosmicus arcticus Is Stimulated by Increasing Temperatures.</title>
        <authorList>
            <person name="Alves R.J.E."/>
            <person name="Kerou M."/>
            <person name="Zappe A."/>
            <person name="Bittner R."/>
            <person name="Abby S.S."/>
            <person name="Schmidt H.A."/>
            <person name="Pfeifer K."/>
            <person name="Schleper C."/>
        </authorList>
    </citation>
    <scope>NUCLEOTIDE SEQUENCE [LARGE SCALE GENOMIC DNA]</scope>
    <source>
        <strain evidence="2 3">Kfb</strain>
    </source>
</reference>
<dbReference type="Pfam" id="PF00156">
    <property type="entry name" value="Pribosyltran"/>
    <property type="match status" value="1"/>
</dbReference>
<accession>A0A557SUS6</accession>
<proteinExistence type="predicted"/>
<dbReference type="Proteomes" id="UP000315289">
    <property type="component" value="Unassembled WGS sequence"/>
</dbReference>
<dbReference type="CDD" id="cd06223">
    <property type="entry name" value="PRTases_typeI"/>
    <property type="match status" value="1"/>
</dbReference>
<organism evidence="2 3">
    <name type="scientific">Candidatus Nitrosocosmicus arcticus</name>
    <dbReference type="NCBI Taxonomy" id="2035267"/>
    <lineage>
        <taxon>Archaea</taxon>
        <taxon>Nitrososphaerota</taxon>
        <taxon>Nitrososphaeria</taxon>
        <taxon>Nitrososphaerales</taxon>
        <taxon>Nitrososphaeraceae</taxon>
        <taxon>Candidatus Nitrosocosmicus</taxon>
    </lineage>
</organism>
<dbReference type="GO" id="GO:0016740">
    <property type="term" value="F:transferase activity"/>
    <property type="evidence" value="ECO:0007669"/>
    <property type="project" value="UniProtKB-KW"/>
</dbReference>
<gene>
    <name evidence="2" type="ORF">NARC_80092</name>
</gene>
<dbReference type="Gene3D" id="3.40.50.2020">
    <property type="match status" value="1"/>
</dbReference>
<dbReference type="SUPFAM" id="SSF53271">
    <property type="entry name" value="PRTase-like"/>
    <property type="match status" value="1"/>
</dbReference>
<keyword evidence="2" id="KW-0808">Transferase</keyword>
<protein>
    <submittedName>
        <fullName evidence="2">Putative phosphoribosyl transferase</fullName>
    </submittedName>
</protein>
<sequence length="242" mass="27688">MIFSKIFRNIQIKFKDRTAAAVALSEILKGTIKRDDRKDTLVLAIPRAGIITADIVSKKLSIPNFGIVIPRKLTDPDNKEQAIGAVIDDGFTFIQHDLVKDFHITPEYLKKEISFQIQEINLRKRKYDLNLQSSVLPEKIKKYKIILLVDDGIATGATMMVTAKWIGQFVKNPTINRKRVIIAVPVAPKNITEHIKKECSVEVETVFHPLQIKFHSVEQYHQNFEQVTDERVIQIIKGRSMD</sequence>
<dbReference type="OrthoDB" id="56536at2157"/>
<dbReference type="InterPro" id="IPR000836">
    <property type="entry name" value="PRTase_dom"/>
</dbReference>
<dbReference type="RefSeq" id="WP_144731567.1">
    <property type="nucleotide sequence ID" value="NZ_ML675584.1"/>
</dbReference>
<dbReference type="InterPro" id="IPR029057">
    <property type="entry name" value="PRTase-like"/>
</dbReference>
<feature type="domain" description="Phosphoribosyltransferase" evidence="1">
    <location>
        <begin position="19"/>
        <end position="200"/>
    </location>
</feature>
<comment type="caution">
    <text evidence="2">The sequence shown here is derived from an EMBL/GenBank/DDBJ whole genome shotgun (WGS) entry which is preliminary data.</text>
</comment>